<protein>
    <recommendedName>
        <fullName evidence="2">Beta-glucuronidase C-terminal domain-containing protein</fullName>
    </recommendedName>
</protein>
<dbReference type="SUPFAM" id="SSF51445">
    <property type="entry name" value="(Trans)glycosidases"/>
    <property type="match status" value="1"/>
</dbReference>
<dbReference type="PANTHER" id="PTHR36183:SF2">
    <property type="entry name" value="BETA-GLUCURONIDASE C-TERMINAL DOMAIN-CONTAINING PROTEIN"/>
    <property type="match status" value="1"/>
</dbReference>
<keyword evidence="1" id="KW-0732">Signal</keyword>
<dbReference type="Gene3D" id="2.60.40.1180">
    <property type="entry name" value="Golgi alpha-mannosidase II"/>
    <property type="match status" value="1"/>
</dbReference>
<evidence type="ECO:0000313" key="4">
    <source>
        <dbReference type="Proteomes" id="UP000184300"/>
    </source>
</evidence>
<keyword evidence="4" id="KW-1185">Reference proteome</keyword>
<dbReference type="InterPro" id="IPR052974">
    <property type="entry name" value="GH79_Enzymes"/>
</dbReference>
<reference evidence="4" key="1">
    <citation type="journal article" date="2017" name="Genome Biol.">
        <title>Comparative genomics reveals high biological diversity and specific adaptations in the industrially and medically important fungal genus Aspergillus.</title>
        <authorList>
            <person name="de Vries R.P."/>
            <person name="Riley R."/>
            <person name="Wiebenga A."/>
            <person name="Aguilar-Osorio G."/>
            <person name="Amillis S."/>
            <person name="Uchima C.A."/>
            <person name="Anderluh G."/>
            <person name="Asadollahi M."/>
            <person name="Askin M."/>
            <person name="Barry K."/>
            <person name="Battaglia E."/>
            <person name="Bayram O."/>
            <person name="Benocci T."/>
            <person name="Braus-Stromeyer S.A."/>
            <person name="Caldana C."/>
            <person name="Canovas D."/>
            <person name="Cerqueira G.C."/>
            <person name="Chen F."/>
            <person name="Chen W."/>
            <person name="Choi C."/>
            <person name="Clum A."/>
            <person name="Dos Santos R.A."/>
            <person name="Damasio A.R."/>
            <person name="Diallinas G."/>
            <person name="Emri T."/>
            <person name="Fekete E."/>
            <person name="Flipphi M."/>
            <person name="Freyberg S."/>
            <person name="Gallo A."/>
            <person name="Gournas C."/>
            <person name="Habgood R."/>
            <person name="Hainaut M."/>
            <person name="Harispe M.L."/>
            <person name="Henrissat B."/>
            <person name="Hilden K.S."/>
            <person name="Hope R."/>
            <person name="Hossain A."/>
            <person name="Karabika E."/>
            <person name="Karaffa L."/>
            <person name="Karanyi Z."/>
            <person name="Krasevec N."/>
            <person name="Kuo A."/>
            <person name="Kusch H."/>
            <person name="LaButti K."/>
            <person name="Lagendijk E.L."/>
            <person name="Lapidus A."/>
            <person name="Levasseur A."/>
            <person name="Lindquist E."/>
            <person name="Lipzen A."/>
            <person name="Logrieco A.F."/>
            <person name="MacCabe A."/>
            <person name="Maekelae M.R."/>
            <person name="Malavazi I."/>
            <person name="Melin P."/>
            <person name="Meyer V."/>
            <person name="Mielnichuk N."/>
            <person name="Miskei M."/>
            <person name="Molnar A.P."/>
            <person name="Mule G."/>
            <person name="Ngan C.Y."/>
            <person name="Orejas M."/>
            <person name="Orosz E."/>
            <person name="Ouedraogo J.P."/>
            <person name="Overkamp K.M."/>
            <person name="Park H.-S."/>
            <person name="Perrone G."/>
            <person name="Piumi F."/>
            <person name="Punt P.J."/>
            <person name="Ram A.F."/>
            <person name="Ramon A."/>
            <person name="Rauscher S."/>
            <person name="Record E."/>
            <person name="Riano-Pachon D.M."/>
            <person name="Robert V."/>
            <person name="Roehrig J."/>
            <person name="Ruller R."/>
            <person name="Salamov A."/>
            <person name="Salih N.S."/>
            <person name="Samson R.A."/>
            <person name="Sandor E."/>
            <person name="Sanguinetti M."/>
            <person name="Schuetze T."/>
            <person name="Sepcic K."/>
            <person name="Shelest E."/>
            <person name="Sherlock G."/>
            <person name="Sophianopoulou V."/>
            <person name="Squina F.M."/>
            <person name="Sun H."/>
            <person name="Susca A."/>
            <person name="Todd R.B."/>
            <person name="Tsang A."/>
            <person name="Unkles S.E."/>
            <person name="van de Wiele N."/>
            <person name="van Rossen-Uffink D."/>
            <person name="Oliveira J.V."/>
            <person name="Vesth T.C."/>
            <person name="Visser J."/>
            <person name="Yu J.-H."/>
            <person name="Zhou M."/>
            <person name="Andersen M.R."/>
            <person name="Archer D.B."/>
            <person name="Baker S.E."/>
            <person name="Benoit I."/>
            <person name="Brakhage A.A."/>
            <person name="Braus G.H."/>
            <person name="Fischer R."/>
            <person name="Frisvad J.C."/>
            <person name="Goldman G.H."/>
            <person name="Houbraken J."/>
            <person name="Oakley B."/>
            <person name="Pocsi I."/>
            <person name="Scazzocchio C."/>
            <person name="Seiboth B."/>
            <person name="vanKuyk P.A."/>
            <person name="Wortman J."/>
            <person name="Dyer P.S."/>
            <person name="Grigoriev I.V."/>
        </authorList>
    </citation>
    <scope>NUCLEOTIDE SEQUENCE [LARGE SCALE GENOMIC DNA]</scope>
    <source>
        <strain evidence="4">CBS 516.65</strain>
    </source>
</reference>
<evidence type="ECO:0000313" key="3">
    <source>
        <dbReference type="EMBL" id="OJJ88407.1"/>
    </source>
</evidence>
<gene>
    <name evidence="3" type="ORF">ASPGLDRAFT_54468</name>
</gene>
<proteinExistence type="predicted"/>
<dbReference type="RefSeq" id="XP_022405083.1">
    <property type="nucleotide sequence ID" value="XM_022548079.1"/>
</dbReference>
<dbReference type="GeneID" id="34464340"/>
<dbReference type="Proteomes" id="UP000184300">
    <property type="component" value="Unassembled WGS sequence"/>
</dbReference>
<feature type="chain" id="PRO_5012047182" description="Beta-glucuronidase C-terminal domain-containing protein" evidence="1">
    <location>
        <begin position="22"/>
        <end position="508"/>
    </location>
</feature>
<dbReference type="Gene3D" id="3.20.20.80">
    <property type="entry name" value="Glycosidases"/>
    <property type="match status" value="1"/>
</dbReference>
<dbReference type="Pfam" id="PF16862">
    <property type="entry name" value="Glyco_hydro_79C"/>
    <property type="match status" value="1"/>
</dbReference>
<accession>A0A1L9VWZ2</accession>
<evidence type="ECO:0000259" key="2">
    <source>
        <dbReference type="Pfam" id="PF16862"/>
    </source>
</evidence>
<feature type="domain" description="Beta-glucuronidase C-terminal" evidence="2">
    <location>
        <begin position="398"/>
        <end position="504"/>
    </location>
</feature>
<dbReference type="PANTHER" id="PTHR36183">
    <property type="entry name" value="BETA-GLUCURONIDASE"/>
    <property type="match status" value="1"/>
</dbReference>
<dbReference type="InterPro" id="IPR017853">
    <property type="entry name" value="GH"/>
</dbReference>
<dbReference type="VEuPathDB" id="FungiDB:ASPGLDRAFT_54468"/>
<name>A0A1L9VWZ2_ASPGL</name>
<dbReference type="InterPro" id="IPR013780">
    <property type="entry name" value="Glyco_hydro_b"/>
</dbReference>
<feature type="signal peptide" evidence="1">
    <location>
        <begin position="1"/>
        <end position="21"/>
    </location>
</feature>
<sequence length="508" mass="55561">MAMAMASGSLLLGLLAQQAAGELLVPHSPPAGASEPVPKGVSSFSIEFSSVVDYFGNTTHPNEYSQNLLSNLKNAVGAFPKIRIGGATQDRAFYNPNQNAAINLTYETPTDDQPIKVTYGPDFFQSYHAIPGLEFSHGLNLAYNGSDQSTQLSSAAAAACKNMGSTLRLSELGNEPDFYPGYPSYNRPPNWTMAEYIREWNWKTGVVAKAMEEECPGVNVGVVAPSFIWSNWSGRAPWDPQDVFRMGLDRSYMDTDCEERYGLTDLSMQSLLMNHTGVVGSLAVHLEAARDLSYLGLPYTLDEVNGMALQGGAWTWSMGSALWAVDFALWSATNNIKRINFHQGTGYRYVAWQPVPVDGAEPNTRPPYYGQIMVAHALGDSNSTRLANIRLSGDTESAYAVYHNNILSRLVALNLEAWYANSTSPRPSKEYTFRVPGRYTTANVLRFMGPGADARSNLTFGGMSYDYELGGGKPVVIDEMRKKERVSVKDGLVRVEVSASSGVVLVLR</sequence>
<evidence type="ECO:0000256" key="1">
    <source>
        <dbReference type="SAM" id="SignalP"/>
    </source>
</evidence>
<dbReference type="EMBL" id="KV878889">
    <property type="protein sequence ID" value="OJJ88407.1"/>
    <property type="molecule type" value="Genomic_DNA"/>
</dbReference>
<dbReference type="InterPro" id="IPR031728">
    <property type="entry name" value="GlcAase_C"/>
</dbReference>
<dbReference type="AlphaFoldDB" id="A0A1L9VWZ2"/>
<dbReference type="OrthoDB" id="2831684at2759"/>
<organism evidence="3 4">
    <name type="scientific">Aspergillus glaucus CBS 516.65</name>
    <dbReference type="NCBI Taxonomy" id="1160497"/>
    <lineage>
        <taxon>Eukaryota</taxon>
        <taxon>Fungi</taxon>
        <taxon>Dikarya</taxon>
        <taxon>Ascomycota</taxon>
        <taxon>Pezizomycotina</taxon>
        <taxon>Eurotiomycetes</taxon>
        <taxon>Eurotiomycetidae</taxon>
        <taxon>Eurotiales</taxon>
        <taxon>Aspergillaceae</taxon>
        <taxon>Aspergillus</taxon>
        <taxon>Aspergillus subgen. Aspergillus</taxon>
    </lineage>
</organism>